<accession>A0A558ZNQ1</accession>
<dbReference type="PANTHER" id="PTHR30627">
    <property type="entry name" value="PEPTIDOGLYCAN D,D-TRANSPEPTIDASE"/>
    <property type="match status" value="1"/>
</dbReference>
<reference evidence="3 4" key="1">
    <citation type="submission" date="2019-07" db="EMBL/GenBank/DDBJ databases">
        <authorList>
            <person name="Mohale T."/>
        </authorList>
    </citation>
    <scope>NUCLEOTIDE SEQUENCE [LARGE SCALE GENOMIC DNA]</scope>
    <source>
        <strain evidence="3 4">NTPn 126</strain>
    </source>
</reference>
<organism evidence="3 4">
    <name type="scientific">Streptococcus pneumoniae</name>
    <dbReference type="NCBI Taxonomy" id="1313"/>
    <lineage>
        <taxon>Bacteria</taxon>
        <taxon>Bacillati</taxon>
        <taxon>Bacillota</taxon>
        <taxon>Bacilli</taxon>
        <taxon>Lactobacillales</taxon>
        <taxon>Streptococcaceae</taxon>
        <taxon>Streptococcus</taxon>
    </lineage>
</organism>
<dbReference type="PANTHER" id="PTHR30627:SF26">
    <property type="entry name" value="PENICILLIN-BINDING PROTEIN 2B"/>
    <property type="match status" value="1"/>
</dbReference>
<comment type="caution">
    <text evidence="3">The sequence shown here is derived from an EMBL/GenBank/DDBJ whole genome shotgun (WGS) entry which is preliminary data.</text>
</comment>
<evidence type="ECO:0000256" key="1">
    <source>
        <dbReference type="ARBA" id="ARBA00004162"/>
    </source>
</evidence>
<dbReference type="SUPFAM" id="SSF56519">
    <property type="entry name" value="Penicillin binding protein dimerisation domain"/>
    <property type="match status" value="1"/>
</dbReference>
<dbReference type="Pfam" id="PF03717">
    <property type="entry name" value="PBP_dimer"/>
    <property type="match status" value="1"/>
</dbReference>
<evidence type="ECO:0000313" key="3">
    <source>
        <dbReference type="EMBL" id="TVW78968.1"/>
    </source>
</evidence>
<protein>
    <submittedName>
        <fullName evidence="3">Penicillin-binding protein</fullName>
    </submittedName>
</protein>
<dbReference type="InterPro" id="IPR036138">
    <property type="entry name" value="PBP_dimer_sf"/>
</dbReference>
<dbReference type="Gene3D" id="3.30.70.2110">
    <property type="match status" value="1"/>
</dbReference>
<dbReference type="GO" id="GO:0071555">
    <property type="term" value="P:cell wall organization"/>
    <property type="evidence" value="ECO:0007669"/>
    <property type="project" value="TreeGrafter"/>
</dbReference>
<feature type="non-terminal residue" evidence="3">
    <location>
        <position position="161"/>
    </location>
</feature>
<dbReference type="InterPro" id="IPR005311">
    <property type="entry name" value="PBP_dimer"/>
</dbReference>
<dbReference type="Proteomes" id="UP000320896">
    <property type="component" value="Unassembled WGS sequence"/>
</dbReference>
<feature type="domain" description="Penicillin-binding protein dimerisation" evidence="2">
    <location>
        <begin position="72"/>
        <end position="153"/>
    </location>
</feature>
<dbReference type="Gene3D" id="2.20.70.70">
    <property type="match status" value="1"/>
</dbReference>
<comment type="subcellular location">
    <subcellularLocation>
        <location evidence="1">Cell membrane</location>
        <topology evidence="1">Single-pass membrane protein</topology>
    </subcellularLocation>
</comment>
<evidence type="ECO:0000259" key="2">
    <source>
        <dbReference type="Pfam" id="PF03717"/>
    </source>
</evidence>
<dbReference type="AlphaFoldDB" id="A0A558ZNQ1"/>
<gene>
    <name evidence="3" type="ORF">AZJ70_13070</name>
</gene>
<dbReference type="GO" id="GO:0008658">
    <property type="term" value="F:penicillin binding"/>
    <property type="evidence" value="ECO:0007669"/>
    <property type="project" value="InterPro"/>
</dbReference>
<dbReference type="EMBL" id="VMWH01000451">
    <property type="protein sequence ID" value="TVW78968.1"/>
    <property type="molecule type" value="Genomic_DNA"/>
</dbReference>
<sequence length="161" mass="18159">MKWTEKITRFAIKKRKSTAKNRRIVGKYLSFLAVALFGLFLANFAYIIAKGNIFGTDLVKEAKKVHQTTRTVPAKRGTIYDRNGVPIAEDATSYNVYAVIDKKYKSATGKILYVEDSQFNKVAEVFHKYLDMDEAYVKEQLAQPNLTQVSFGAKGNGITYA</sequence>
<proteinExistence type="predicted"/>
<evidence type="ECO:0000313" key="4">
    <source>
        <dbReference type="Proteomes" id="UP000320896"/>
    </source>
</evidence>
<dbReference type="InterPro" id="IPR050515">
    <property type="entry name" value="Beta-lactam/transpept"/>
</dbReference>
<dbReference type="GO" id="GO:0005886">
    <property type="term" value="C:plasma membrane"/>
    <property type="evidence" value="ECO:0007669"/>
    <property type="project" value="UniProtKB-SubCell"/>
</dbReference>
<name>A0A558ZNQ1_STREE</name>